<evidence type="ECO:0000256" key="5">
    <source>
        <dbReference type="ARBA" id="ARBA00022750"/>
    </source>
</evidence>
<dbReference type="OMA" id="AASNTWV"/>
<dbReference type="InterPro" id="IPR001969">
    <property type="entry name" value="Aspartic_peptidase_AS"/>
</dbReference>
<keyword evidence="3" id="KW-1003">Cell membrane</keyword>
<keyword evidence="8" id="KW-0325">Glycoprotein</keyword>
<dbReference type="Pfam" id="PF00026">
    <property type="entry name" value="Asp"/>
    <property type="match status" value="1"/>
</dbReference>
<dbReference type="InterPro" id="IPR021109">
    <property type="entry name" value="Peptidase_aspartic_dom_sf"/>
</dbReference>
<evidence type="ECO:0000256" key="14">
    <source>
        <dbReference type="SAM" id="SignalP"/>
    </source>
</evidence>
<dbReference type="PANTHER" id="PTHR47966">
    <property type="entry name" value="BETA-SITE APP-CLEAVING ENZYME, ISOFORM A-RELATED"/>
    <property type="match status" value="1"/>
</dbReference>
<dbReference type="CDD" id="cd05471">
    <property type="entry name" value="pepsin_like"/>
    <property type="match status" value="1"/>
</dbReference>
<keyword evidence="11" id="KW-1015">Disulfide bond</keyword>
<dbReference type="OrthoDB" id="2747330at2759"/>
<dbReference type="PANTHER" id="PTHR47966:SF75">
    <property type="entry name" value="ENDOPEPTIDASE (CTSD), PUTATIVE (AFU_ORTHOLOGUE AFUA_4G07040)-RELATED"/>
    <property type="match status" value="1"/>
</dbReference>
<organism evidence="16 17">
    <name type="scientific">Armillaria ostoyae</name>
    <name type="common">Armillaria root rot fungus</name>
    <dbReference type="NCBI Taxonomy" id="47428"/>
    <lineage>
        <taxon>Eukaryota</taxon>
        <taxon>Fungi</taxon>
        <taxon>Dikarya</taxon>
        <taxon>Basidiomycota</taxon>
        <taxon>Agaricomycotina</taxon>
        <taxon>Agaricomycetes</taxon>
        <taxon>Agaricomycetidae</taxon>
        <taxon>Agaricales</taxon>
        <taxon>Marasmiineae</taxon>
        <taxon>Physalacriaceae</taxon>
        <taxon>Armillaria</taxon>
    </lineage>
</organism>
<gene>
    <name evidence="16" type="ORF">ARMOST_03358</name>
</gene>
<name>A0A284QUB2_ARMOS</name>
<dbReference type="FunFam" id="2.40.70.10:FF:000060">
    <property type="entry name" value="Aspartic-type endopeptidase ctsD"/>
    <property type="match status" value="1"/>
</dbReference>
<evidence type="ECO:0000256" key="1">
    <source>
        <dbReference type="ARBA" id="ARBA00004236"/>
    </source>
</evidence>
<reference evidence="17" key="1">
    <citation type="journal article" date="2017" name="Nat. Ecol. Evol.">
        <title>Genome expansion and lineage-specific genetic innovations in the forest pathogenic fungi Armillaria.</title>
        <authorList>
            <person name="Sipos G."/>
            <person name="Prasanna A.N."/>
            <person name="Walter M.C."/>
            <person name="O'Connor E."/>
            <person name="Balint B."/>
            <person name="Krizsan K."/>
            <person name="Kiss B."/>
            <person name="Hess J."/>
            <person name="Varga T."/>
            <person name="Slot J."/>
            <person name="Riley R."/>
            <person name="Boka B."/>
            <person name="Rigling D."/>
            <person name="Barry K."/>
            <person name="Lee J."/>
            <person name="Mihaltcheva S."/>
            <person name="LaButti K."/>
            <person name="Lipzen A."/>
            <person name="Waldron R."/>
            <person name="Moloney N.M."/>
            <person name="Sperisen C."/>
            <person name="Kredics L."/>
            <person name="Vagvoelgyi C."/>
            <person name="Patrignani A."/>
            <person name="Fitzpatrick D."/>
            <person name="Nagy I."/>
            <person name="Doyle S."/>
            <person name="Anderson J.B."/>
            <person name="Grigoriev I.V."/>
            <person name="Gueldener U."/>
            <person name="Muensterkoetter M."/>
            <person name="Nagy L.G."/>
        </authorList>
    </citation>
    <scope>NUCLEOTIDE SEQUENCE [LARGE SCALE GENOMIC DNA]</scope>
    <source>
        <strain evidence="17">C18/9</strain>
    </source>
</reference>
<dbReference type="GO" id="GO:0004190">
    <property type="term" value="F:aspartic-type endopeptidase activity"/>
    <property type="evidence" value="ECO:0007669"/>
    <property type="project" value="UniProtKB-KW"/>
</dbReference>
<feature type="chain" id="PRO_5012515536" evidence="14">
    <location>
        <begin position="26"/>
        <end position="521"/>
    </location>
</feature>
<evidence type="ECO:0000256" key="4">
    <source>
        <dbReference type="ARBA" id="ARBA00022670"/>
    </source>
</evidence>
<evidence type="ECO:0000256" key="7">
    <source>
        <dbReference type="ARBA" id="ARBA00023136"/>
    </source>
</evidence>
<evidence type="ECO:0000256" key="2">
    <source>
        <dbReference type="ARBA" id="ARBA00007447"/>
    </source>
</evidence>
<evidence type="ECO:0000256" key="6">
    <source>
        <dbReference type="ARBA" id="ARBA00022801"/>
    </source>
</evidence>
<sequence>MNLSLSFYALLAGVLLALSAQDADAHPVIKRGGSVTLPLKRIQQRSDLHPQILHQQNINRALRRLARMTGRQAPSDAELRRNLDKRVASLENDPVYKRYHRYTPPGNSKRFNRDGVSGSRVNAVVGRKHSHNQGSNNGANGATASASAGNSTATAAASATNGTTAASSASDAASSDVTVANTPTTANSLGLDIESDDVGYLATIQMGTPPQDFLLLMDSGSADTWVGGENCQSEEGGDCGNHNFLGTTSSSSFQDSNTQFEVTYGTGSVQGTIVQDNVVVAGLSLDAHTFGVATTESVDFSSDSTPFDGLMGLAQSTLSNEGVLTPVESLAKGGLIDAAITSFKISRLADNLNDGEVTFGALDTSKFDSNTLVTVDNQSQDGFWEGAMDSITVDGTDSGLSGRLAILDTGTTLIIAPESDAVAVHKLISGAQSAGQGSFTIPCTANTSVALTFGGQEFAIDARDLAFTPVDANDPTGDCVSGISSGNVGAANEWLVGDVFLKNAYFSVNVNANSISLAKLV</sequence>
<evidence type="ECO:0000313" key="17">
    <source>
        <dbReference type="Proteomes" id="UP000219338"/>
    </source>
</evidence>
<comment type="similarity">
    <text evidence="2 12">Belongs to the peptidase A1 family.</text>
</comment>
<keyword evidence="7" id="KW-0472">Membrane</keyword>
<feature type="compositionally biased region" description="Low complexity" evidence="13">
    <location>
        <begin position="134"/>
        <end position="147"/>
    </location>
</feature>
<evidence type="ECO:0000259" key="15">
    <source>
        <dbReference type="PROSITE" id="PS51767"/>
    </source>
</evidence>
<dbReference type="PRINTS" id="PR00792">
    <property type="entry name" value="PEPSIN"/>
</dbReference>
<dbReference type="EMBL" id="FUEG01000002">
    <property type="protein sequence ID" value="SJL00046.1"/>
    <property type="molecule type" value="Genomic_DNA"/>
</dbReference>
<dbReference type="InterPro" id="IPR034164">
    <property type="entry name" value="Pepsin-like_dom"/>
</dbReference>
<dbReference type="PROSITE" id="PS51767">
    <property type="entry name" value="PEPTIDASE_A1"/>
    <property type="match status" value="1"/>
</dbReference>
<feature type="region of interest" description="Disordered" evidence="13">
    <location>
        <begin position="96"/>
        <end position="147"/>
    </location>
</feature>
<dbReference type="GO" id="GO:0005886">
    <property type="term" value="C:plasma membrane"/>
    <property type="evidence" value="ECO:0007669"/>
    <property type="project" value="UniProtKB-SubCell"/>
</dbReference>
<proteinExistence type="inferred from homology"/>
<dbReference type="InterPro" id="IPR001461">
    <property type="entry name" value="Aspartic_peptidase_A1"/>
</dbReference>
<keyword evidence="9" id="KW-0449">Lipoprotein</keyword>
<feature type="domain" description="Peptidase A1" evidence="15">
    <location>
        <begin position="200"/>
        <end position="518"/>
    </location>
</feature>
<evidence type="ECO:0000256" key="9">
    <source>
        <dbReference type="ARBA" id="ARBA00023288"/>
    </source>
</evidence>
<keyword evidence="17" id="KW-1185">Reference proteome</keyword>
<dbReference type="GO" id="GO:0006508">
    <property type="term" value="P:proteolysis"/>
    <property type="evidence" value="ECO:0007669"/>
    <property type="project" value="UniProtKB-KW"/>
</dbReference>
<keyword evidence="14" id="KW-0732">Signal</keyword>
<protein>
    <submittedName>
        <fullName evidence="16">Related to extracellular aspartic proteinase</fullName>
    </submittedName>
</protein>
<dbReference type="FunFam" id="2.40.70.10:FF:000008">
    <property type="entry name" value="Cathepsin D"/>
    <property type="match status" value="1"/>
</dbReference>
<keyword evidence="5 12" id="KW-0064">Aspartyl protease</keyword>
<accession>A0A284QUB2</accession>
<feature type="disulfide bond" evidence="11">
    <location>
        <begin position="443"/>
        <end position="479"/>
    </location>
</feature>
<dbReference type="STRING" id="47428.A0A284QUB2"/>
<dbReference type="PROSITE" id="PS00141">
    <property type="entry name" value="ASP_PROTEASE"/>
    <property type="match status" value="1"/>
</dbReference>
<feature type="signal peptide" evidence="14">
    <location>
        <begin position="1"/>
        <end position="25"/>
    </location>
</feature>
<evidence type="ECO:0000256" key="8">
    <source>
        <dbReference type="ARBA" id="ARBA00023180"/>
    </source>
</evidence>
<dbReference type="Proteomes" id="UP000219338">
    <property type="component" value="Unassembled WGS sequence"/>
</dbReference>
<dbReference type="Gene3D" id="2.40.70.10">
    <property type="entry name" value="Acid Proteases"/>
    <property type="match status" value="2"/>
</dbReference>
<evidence type="ECO:0000313" key="16">
    <source>
        <dbReference type="EMBL" id="SJL00046.1"/>
    </source>
</evidence>
<dbReference type="InterPro" id="IPR033121">
    <property type="entry name" value="PEPTIDASE_A1"/>
</dbReference>
<evidence type="ECO:0000256" key="11">
    <source>
        <dbReference type="PIRSR" id="PIRSR601461-2"/>
    </source>
</evidence>
<evidence type="ECO:0000256" key="12">
    <source>
        <dbReference type="RuleBase" id="RU000454"/>
    </source>
</evidence>
<feature type="active site" evidence="10">
    <location>
        <position position="218"/>
    </location>
</feature>
<feature type="disulfide bond" evidence="11">
    <location>
        <begin position="231"/>
        <end position="239"/>
    </location>
</feature>
<dbReference type="AlphaFoldDB" id="A0A284QUB2"/>
<evidence type="ECO:0000256" key="10">
    <source>
        <dbReference type="PIRSR" id="PIRSR601461-1"/>
    </source>
</evidence>
<evidence type="ECO:0000256" key="13">
    <source>
        <dbReference type="SAM" id="MobiDB-lite"/>
    </source>
</evidence>
<comment type="subcellular location">
    <subcellularLocation>
        <location evidence="1">Cell membrane</location>
    </subcellularLocation>
</comment>
<keyword evidence="6 12" id="KW-0378">Hydrolase</keyword>
<evidence type="ECO:0000256" key="3">
    <source>
        <dbReference type="ARBA" id="ARBA00022475"/>
    </source>
</evidence>
<feature type="active site" evidence="10">
    <location>
        <position position="408"/>
    </location>
</feature>
<keyword evidence="4 12" id="KW-0645">Protease</keyword>
<dbReference type="SUPFAM" id="SSF50630">
    <property type="entry name" value="Acid proteases"/>
    <property type="match status" value="1"/>
</dbReference>